<reference evidence="1" key="2">
    <citation type="submission" date="2020-09" db="EMBL/GenBank/DDBJ databases">
        <authorList>
            <person name="Sun Q."/>
            <person name="Zhou Y."/>
        </authorList>
    </citation>
    <scope>NUCLEOTIDE SEQUENCE</scope>
    <source>
        <strain evidence="1">CGMCC 1.15447</strain>
    </source>
</reference>
<dbReference type="EMBL" id="BMJB01000001">
    <property type="protein sequence ID" value="GGA57683.1"/>
    <property type="molecule type" value="Genomic_DNA"/>
</dbReference>
<proteinExistence type="predicted"/>
<organism evidence="1 2">
    <name type="scientific">Edaphobacter acidisoli</name>
    <dbReference type="NCBI Taxonomy" id="2040573"/>
    <lineage>
        <taxon>Bacteria</taxon>
        <taxon>Pseudomonadati</taxon>
        <taxon>Acidobacteriota</taxon>
        <taxon>Terriglobia</taxon>
        <taxon>Terriglobales</taxon>
        <taxon>Acidobacteriaceae</taxon>
        <taxon>Edaphobacter</taxon>
    </lineage>
</organism>
<accession>A0A916RIZ5</accession>
<name>A0A916RIZ5_9BACT</name>
<evidence type="ECO:0000313" key="2">
    <source>
        <dbReference type="Proteomes" id="UP000648801"/>
    </source>
</evidence>
<keyword evidence="2" id="KW-1185">Reference proteome</keyword>
<comment type="caution">
    <text evidence="1">The sequence shown here is derived from an EMBL/GenBank/DDBJ whole genome shotgun (WGS) entry which is preliminary data.</text>
</comment>
<dbReference type="Proteomes" id="UP000648801">
    <property type="component" value="Unassembled WGS sequence"/>
</dbReference>
<protein>
    <submittedName>
        <fullName evidence="1">Uncharacterized protein</fullName>
    </submittedName>
</protein>
<sequence>MSLQTQKLESKLLLVALPEQVSQQLREQQQLASCSCIRLVRQQQKVSVLP</sequence>
<dbReference type="AlphaFoldDB" id="A0A916RIZ5"/>
<reference evidence="1" key="1">
    <citation type="journal article" date="2014" name="Int. J. Syst. Evol. Microbiol.">
        <title>Complete genome sequence of Corynebacterium casei LMG S-19264T (=DSM 44701T), isolated from a smear-ripened cheese.</title>
        <authorList>
            <consortium name="US DOE Joint Genome Institute (JGI-PGF)"/>
            <person name="Walter F."/>
            <person name="Albersmeier A."/>
            <person name="Kalinowski J."/>
            <person name="Ruckert C."/>
        </authorList>
    </citation>
    <scope>NUCLEOTIDE SEQUENCE</scope>
    <source>
        <strain evidence="1">CGMCC 1.15447</strain>
    </source>
</reference>
<dbReference type="RefSeq" id="WP_188757859.1">
    <property type="nucleotide sequence ID" value="NZ_BMJB01000001.1"/>
</dbReference>
<evidence type="ECO:0000313" key="1">
    <source>
        <dbReference type="EMBL" id="GGA57683.1"/>
    </source>
</evidence>
<gene>
    <name evidence="1" type="ORF">GCM10011507_06300</name>
</gene>